<name>A0A1J5NIG4_9BACT</name>
<dbReference type="PANTHER" id="PTHR43845:SF1">
    <property type="entry name" value="BLR5969 PROTEIN"/>
    <property type="match status" value="1"/>
</dbReference>
<dbReference type="NCBIfam" id="NF045666">
    <property type="entry name" value="DVU1553_fam_AMP"/>
    <property type="match status" value="1"/>
</dbReference>
<evidence type="ECO:0000313" key="2">
    <source>
        <dbReference type="EMBL" id="OIQ51465.1"/>
    </source>
</evidence>
<dbReference type="InterPro" id="IPR000873">
    <property type="entry name" value="AMP-dep_synth/lig_dom"/>
</dbReference>
<comment type="caution">
    <text evidence="2">The sequence shown here is derived from an EMBL/GenBank/DDBJ whole genome shotgun (WGS) entry which is preliminary data.</text>
</comment>
<dbReference type="EMBL" id="LKAQ01000004">
    <property type="protein sequence ID" value="OIQ51465.1"/>
    <property type="molecule type" value="Genomic_DNA"/>
</dbReference>
<dbReference type="Pfam" id="PF00501">
    <property type="entry name" value="AMP-binding"/>
    <property type="match status" value="1"/>
</dbReference>
<dbReference type="Gene3D" id="3.40.50.12780">
    <property type="entry name" value="N-terminal domain of ligase-like"/>
    <property type="match status" value="1"/>
</dbReference>
<dbReference type="PANTHER" id="PTHR43845">
    <property type="entry name" value="BLR5969 PROTEIN"/>
    <property type="match status" value="1"/>
</dbReference>
<dbReference type="AlphaFoldDB" id="A0A1J5NIG4"/>
<dbReference type="RefSeq" id="WP_071546945.1">
    <property type="nucleotide sequence ID" value="NZ_LKAQ01000004.1"/>
</dbReference>
<evidence type="ECO:0000313" key="3">
    <source>
        <dbReference type="Proteomes" id="UP000181901"/>
    </source>
</evidence>
<proteinExistence type="predicted"/>
<accession>A0A1J5NIG4</accession>
<dbReference type="OrthoDB" id="5484550at2"/>
<dbReference type="SUPFAM" id="SSF56801">
    <property type="entry name" value="Acetyl-CoA synthetase-like"/>
    <property type="match status" value="1"/>
</dbReference>
<reference evidence="2 3" key="1">
    <citation type="submission" date="2015-09" db="EMBL/GenBank/DDBJ databases">
        <title>Genome of Desulfovibrio dechloracetivorans BerOc1, a mercury methylating strain isolated from highly hydrocarbons and metals contaminated coastal sediments.</title>
        <authorList>
            <person name="Goni Urriza M."/>
            <person name="Gassie C."/>
            <person name="Bouchez O."/>
            <person name="Klopp C."/>
            <person name="Ranchou-Peyruse A."/>
            <person name="Remy G."/>
        </authorList>
    </citation>
    <scope>NUCLEOTIDE SEQUENCE [LARGE SCALE GENOMIC DNA]</scope>
    <source>
        <strain evidence="2 3">BerOc1</strain>
    </source>
</reference>
<sequence length="429" mass="45851">MGRTNLDCWLAGRMDRDTVPSVPELRGWLLERLRELVDHARQGSPFYNRHLSGARGADLDSLDAFSRLPMITPEHLRANPDALLSVSRDDIERVVTLSSSGTTGEPKRIFHTADDLEATVDFFGWGMANMVEPGGTALVLLPGARPGGVGQLLDEALSRNGSRAVAFGELTDAGEAVDRCLAEEASCVVGSPAHVNLLAHAWEARGLPKGAIRSVLLCWDVIPDAVRASVAERLGCRVFRHWGMIETGLGGAVECAPGSGMHLRETDVYVEIVDPRTGALLPDGEFGDMVVTTPLKLGMPLIRYRTGDVGRILAGECGCGSPLRRLDPLVRRRRDSVPLPSGPLTLRELNEILYGVPGVADFAARLENDTLYLTVCGDVAGETVLAALRNLPVVAGGLVGGSLGVEIENRRDAAPAVAGLEKRRIVVGS</sequence>
<organism evidence="2 3">
    <name type="scientific">Pseudodesulfovibrio hydrargyri</name>
    <dbReference type="NCBI Taxonomy" id="2125990"/>
    <lineage>
        <taxon>Bacteria</taxon>
        <taxon>Pseudomonadati</taxon>
        <taxon>Thermodesulfobacteriota</taxon>
        <taxon>Desulfovibrionia</taxon>
        <taxon>Desulfovibrionales</taxon>
        <taxon>Desulfovibrionaceae</taxon>
    </lineage>
</organism>
<evidence type="ECO:0000259" key="1">
    <source>
        <dbReference type="Pfam" id="PF00501"/>
    </source>
</evidence>
<protein>
    <submittedName>
        <fullName evidence="2">Phenylacetate-coenzyme A ligase</fullName>
        <ecNumber evidence="2">6.2.1.30</ecNumber>
    </submittedName>
</protein>
<keyword evidence="3" id="KW-1185">Reference proteome</keyword>
<dbReference type="EC" id="6.2.1.30" evidence="2"/>
<dbReference type="InterPro" id="IPR042099">
    <property type="entry name" value="ANL_N_sf"/>
</dbReference>
<gene>
    <name evidence="2" type="ORF">BerOc1_03418</name>
</gene>
<dbReference type="Proteomes" id="UP000181901">
    <property type="component" value="Unassembled WGS sequence"/>
</dbReference>
<dbReference type="GO" id="GO:0047475">
    <property type="term" value="F:phenylacetate-CoA ligase activity"/>
    <property type="evidence" value="ECO:0007669"/>
    <property type="project" value="UniProtKB-EC"/>
</dbReference>
<keyword evidence="2" id="KW-0436">Ligase</keyword>
<feature type="domain" description="AMP-dependent synthetase/ligase" evidence="1">
    <location>
        <begin position="99"/>
        <end position="294"/>
    </location>
</feature>